<feature type="region of interest" description="Disordered" evidence="1">
    <location>
        <begin position="646"/>
        <end position="665"/>
    </location>
</feature>
<feature type="chain" id="PRO_5011517380" evidence="2">
    <location>
        <begin position="24"/>
        <end position="665"/>
    </location>
</feature>
<keyword evidence="4" id="KW-1185">Reference proteome</keyword>
<evidence type="ECO:0000256" key="2">
    <source>
        <dbReference type="SAM" id="SignalP"/>
    </source>
</evidence>
<dbReference type="AlphaFoldDB" id="A0A1G6JWQ8"/>
<reference evidence="3 4" key="1">
    <citation type="submission" date="2016-09" db="EMBL/GenBank/DDBJ databases">
        <authorList>
            <person name="Capua I."/>
            <person name="De Benedictis P."/>
            <person name="Joannis T."/>
            <person name="Lombin L.H."/>
            <person name="Cattoli G."/>
        </authorList>
    </citation>
    <scope>NUCLEOTIDE SEQUENCE [LARGE SCALE GENOMIC DNA]</scope>
    <source>
        <strain evidence="3 4">A7P-90m</strain>
    </source>
</reference>
<feature type="compositionally biased region" description="Polar residues" evidence="1">
    <location>
        <begin position="654"/>
        <end position="665"/>
    </location>
</feature>
<accession>A0A1G6JWQ8</accession>
<dbReference type="EMBL" id="FMYP01000022">
    <property type="protein sequence ID" value="SDC23061.1"/>
    <property type="molecule type" value="Genomic_DNA"/>
</dbReference>
<evidence type="ECO:0000256" key="1">
    <source>
        <dbReference type="SAM" id="MobiDB-lite"/>
    </source>
</evidence>
<protein>
    <submittedName>
        <fullName evidence="3">Uncharacterized protein</fullName>
    </submittedName>
</protein>
<dbReference type="OrthoDB" id="1089835at2"/>
<dbReference type="Proteomes" id="UP000199452">
    <property type="component" value="Unassembled WGS sequence"/>
</dbReference>
<sequence>MNCAYKYIWISLPFLLMPFLATAQKEIKTSLVFSDTVKTPFTSQWQYLSTDIYLFNGSSFNSLINQLNAQDYERKGWFSPKPPKENLEFLLLTAEMKNLRLFGPNELVYPLYNFQVNKDRDNKYQTLVSDNLDYVRIIDNLPLYSAGNFIDATIRARAITTNTRDEVLNMVAGQLKNLSTLTNPTAAAFTLVGEFGSFLEASTRKKEYRFSSTIRLFEQKNFDTRLHSIRVYALTAGNNEAPFIPTTLVKEFMDTTYNPSISRKLLQELIPYKGSPLIVVVNYKSLYRMEQISGDEITVQNIDKRRLRIENEYARGLVSNETYQLEKNFLDFLKSFYELKRSIELYKLNFKVSGSNGTGSSLMQVAFAYRQLLRLNRDHDIINVGNTTYASVFKPEYNTVQGYAGLYLEEDINLKSTRELVLAINEVEAGLIPKKQDGKEAMVGKLHFADIFNVDQWNSSTEGKITASALRSLEESIYVEKFSVEVEKIKATKATDKNGTASDKLQEMLRETACMTCRDRAIMAIKSFRSSYEEYLRLSELHRKDSLSLVAMAQSYVFLQKYQIIEYNLHQQYMQQQPLPLSVDLLQKRLMIVKRDIGDLYDYSALSVGDNPAEIVRELNRKMETLMIEIPKSFEFICSRRPDLCEPTREKQPETSSDTVRITAK</sequence>
<proteinExistence type="predicted"/>
<feature type="signal peptide" evidence="2">
    <location>
        <begin position="1"/>
        <end position="23"/>
    </location>
</feature>
<evidence type="ECO:0000313" key="3">
    <source>
        <dbReference type="EMBL" id="SDC23061.1"/>
    </source>
</evidence>
<keyword evidence="2" id="KW-0732">Signal</keyword>
<evidence type="ECO:0000313" key="4">
    <source>
        <dbReference type="Proteomes" id="UP000199452"/>
    </source>
</evidence>
<dbReference type="RefSeq" id="WP_125869799.1">
    <property type="nucleotide sequence ID" value="NZ_FMYP01000022.1"/>
</dbReference>
<name>A0A1G6JWQ8_9BACT</name>
<dbReference type="STRING" id="1640674.SAMN05216323_10224"/>
<gene>
    <name evidence="3" type="ORF">SAMN05216323_10224</name>
</gene>
<organism evidence="3 4">
    <name type="scientific">Williamwhitmania taraxaci</name>
    <dbReference type="NCBI Taxonomy" id="1640674"/>
    <lineage>
        <taxon>Bacteria</taxon>
        <taxon>Pseudomonadati</taxon>
        <taxon>Bacteroidota</taxon>
        <taxon>Bacteroidia</taxon>
        <taxon>Bacteroidales</taxon>
        <taxon>Williamwhitmaniaceae</taxon>
        <taxon>Williamwhitmania</taxon>
    </lineage>
</organism>